<feature type="transmembrane region" description="Helical" evidence="2">
    <location>
        <begin position="422"/>
        <end position="440"/>
    </location>
</feature>
<sequence>MAPKLRLGNTAELEEFFEYVGPLSRNRRPPSQARAKKDDPERTSLAVEPPPGSDLQKEFIKIINKFALSSSSEPDSYITDNSHDYDNTPSMALHFKGPYAILIVEIERKQWHYFIRSQSSLPEWFYEAHDTRESPILLPEEVKIQLFNSLWRLLHYILGKMSFGSFENVGSFIRDCNGTKLRFDQACLQIITPQEVSFWSQYEECEGCILLETAKIPETRAIILGTGSPLRYAVRNGNGEICHGTYQFGEYGQYSLNLTEVATDVCTPRMTAEPDAAFLPILTAVVILLSMATLWYVIKGIGKRVVAGRLYARYFAREDNELGSETRVLTAEASVPRSPTRSRLRSLDIFRGFAIALMIFVNAGGGGYGIFSHSVWNGLTVADVVFPWFAFAMGEALVLSLNARLRTSLPRINALQQVATRSLMLSMIGIVLGSSNASWLDVRLPGVLQRLAAMYLIVGALECAFMRTSQDITPGRSLFRDISAGWQQWLATLLLVSIQVCITLLVPAPGCPRGYMGPGGLHLSAHNVTLQNCTAGIAGYIDRLVLGPSHLYQRGTFHKMYHTTVPHDPEGILGILSGVLVVQAGAHATRIMLAYNHARARIMRWVFWSIIFGVSGGALCMFSKNGGPIPVNKNLWSVSYCLVTSSLALGIQAVLYFIVDLKTKWGGRPLYYAGQNALFLYIGSELLKRNFPLHWALTAPTHAQLLAAHAASMLIWLAVGVALHRKRIFITL</sequence>
<feature type="transmembrane region" description="Helical" evidence="2">
    <location>
        <begin position="605"/>
        <end position="624"/>
    </location>
</feature>
<proteinExistence type="predicted"/>
<feature type="transmembrane region" description="Helical" evidence="2">
    <location>
        <begin position="571"/>
        <end position="593"/>
    </location>
</feature>
<dbReference type="PANTHER" id="PTHR31061:SF24">
    <property type="entry name" value="LD22376P"/>
    <property type="match status" value="1"/>
</dbReference>
<reference evidence="3" key="1">
    <citation type="submission" date="2017-09" db="EMBL/GenBank/DDBJ databases">
        <title>Contemporary evolution of a Lepidopteran species, Heliothis virescens, in response to modern agricultural practices.</title>
        <authorList>
            <person name="Fritz M.L."/>
            <person name="Deyonke A.M."/>
            <person name="Papanicolaou A."/>
            <person name="Micinski S."/>
            <person name="Westbrook J."/>
            <person name="Gould F."/>
        </authorList>
    </citation>
    <scope>NUCLEOTIDE SEQUENCE [LARGE SCALE GENOMIC DNA]</scope>
    <source>
        <strain evidence="3">HvINT-</strain>
        <tissue evidence="3">Whole body</tissue>
    </source>
</reference>
<feature type="transmembrane region" description="Helical" evidence="2">
    <location>
        <begin position="670"/>
        <end position="687"/>
    </location>
</feature>
<organism evidence="3">
    <name type="scientific">Heliothis virescens</name>
    <name type="common">Tobacco budworm moth</name>
    <dbReference type="NCBI Taxonomy" id="7102"/>
    <lineage>
        <taxon>Eukaryota</taxon>
        <taxon>Metazoa</taxon>
        <taxon>Ecdysozoa</taxon>
        <taxon>Arthropoda</taxon>
        <taxon>Hexapoda</taxon>
        <taxon>Insecta</taxon>
        <taxon>Pterygota</taxon>
        <taxon>Neoptera</taxon>
        <taxon>Endopterygota</taxon>
        <taxon>Lepidoptera</taxon>
        <taxon>Glossata</taxon>
        <taxon>Ditrysia</taxon>
        <taxon>Noctuoidea</taxon>
        <taxon>Noctuidae</taxon>
        <taxon>Heliothinae</taxon>
        <taxon>Heliothis</taxon>
    </lineage>
</organism>
<feature type="transmembrane region" description="Helical" evidence="2">
    <location>
        <begin position="489"/>
        <end position="508"/>
    </location>
</feature>
<feature type="transmembrane region" description="Helical" evidence="2">
    <location>
        <begin position="452"/>
        <end position="468"/>
    </location>
</feature>
<dbReference type="EMBL" id="NWSH01002285">
    <property type="protein sequence ID" value="PCG68679.1"/>
    <property type="molecule type" value="Genomic_DNA"/>
</dbReference>
<evidence type="ECO:0000313" key="3">
    <source>
        <dbReference type="EMBL" id="PCG68679.1"/>
    </source>
</evidence>
<dbReference type="STRING" id="7102.A0A2A4JA07"/>
<accession>A0A2A4JA07</accession>
<dbReference type="PANTHER" id="PTHR31061">
    <property type="entry name" value="LD22376P"/>
    <property type="match status" value="1"/>
</dbReference>
<protein>
    <submittedName>
        <fullName evidence="3">Uncharacterized protein</fullName>
    </submittedName>
</protein>
<feature type="transmembrane region" description="Helical" evidence="2">
    <location>
        <begin position="384"/>
        <end position="401"/>
    </location>
</feature>
<feature type="region of interest" description="Disordered" evidence="1">
    <location>
        <begin position="23"/>
        <end position="53"/>
    </location>
</feature>
<evidence type="ECO:0000256" key="1">
    <source>
        <dbReference type="SAM" id="MobiDB-lite"/>
    </source>
</evidence>
<gene>
    <name evidence="3" type="ORF">B5V51_4979</name>
</gene>
<feature type="transmembrane region" description="Helical" evidence="2">
    <location>
        <begin position="707"/>
        <end position="724"/>
    </location>
</feature>
<keyword evidence="2" id="KW-1133">Transmembrane helix</keyword>
<feature type="transmembrane region" description="Helical" evidence="2">
    <location>
        <begin position="349"/>
        <end position="372"/>
    </location>
</feature>
<dbReference type="AlphaFoldDB" id="A0A2A4JA07"/>
<feature type="transmembrane region" description="Helical" evidence="2">
    <location>
        <begin position="636"/>
        <end position="658"/>
    </location>
</feature>
<keyword evidence="2" id="KW-0812">Transmembrane</keyword>
<evidence type="ECO:0000256" key="2">
    <source>
        <dbReference type="SAM" id="Phobius"/>
    </source>
</evidence>
<keyword evidence="2" id="KW-0472">Membrane</keyword>
<comment type="caution">
    <text evidence="3">The sequence shown here is derived from an EMBL/GenBank/DDBJ whole genome shotgun (WGS) entry which is preliminary data.</text>
</comment>
<name>A0A2A4JA07_HELVI</name>
<feature type="transmembrane region" description="Helical" evidence="2">
    <location>
        <begin position="277"/>
        <end position="298"/>
    </location>
</feature>